<dbReference type="InterPro" id="IPR016174">
    <property type="entry name" value="Di-haem_cyt_TM"/>
</dbReference>
<dbReference type="GO" id="GO:0046872">
    <property type="term" value="F:metal ion binding"/>
    <property type="evidence" value="ECO:0007669"/>
    <property type="project" value="UniProtKB-KW"/>
</dbReference>
<dbReference type="AlphaFoldDB" id="A0A2U9RZY7"/>
<comment type="cofactor">
    <cofactor evidence="1">
        <name>heme b</name>
        <dbReference type="ChEBI" id="CHEBI:60344"/>
    </cofactor>
</comment>
<feature type="transmembrane region" description="Helical" evidence="13">
    <location>
        <begin position="12"/>
        <end position="30"/>
    </location>
</feature>
<feature type="transmembrane region" description="Helical" evidence="13">
    <location>
        <begin position="88"/>
        <end position="110"/>
    </location>
</feature>
<feature type="transmembrane region" description="Helical" evidence="13">
    <location>
        <begin position="42"/>
        <end position="61"/>
    </location>
</feature>
<evidence type="ECO:0000256" key="12">
    <source>
        <dbReference type="ARBA" id="ARBA00037975"/>
    </source>
</evidence>
<dbReference type="EMBL" id="CP029829">
    <property type="protein sequence ID" value="AWU92960.1"/>
    <property type="molecule type" value="Genomic_DNA"/>
</dbReference>
<evidence type="ECO:0000256" key="3">
    <source>
        <dbReference type="ARBA" id="ARBA00022448"/>
    </source>
</evidence>
<dbReference type="PANTHER" id="PTHR30529:SF1">
    <property type="entry name" value="CYTOCHROME B561 HOMOLOG 2"/>
    <property type="match status" value="1"/>
</dbReference>
<evidence type="ECO:0000256" key="2">
    <source>
        <dbReference type="ARBA" id="ARBA00004651"/>
    </source>
</evidence>
<keyword evidence="9 13" id="KW-1133">Transmembrane helix</keyword>
<proteinExistence type="inferred from homology"/>
<evidence type="ECO:0000313" key="16">
    <source>
        <dbReference type="Proteomes" id="UP000249605"/>
    </source>
</evidence>
<evidence type="ECO:0000259" key="14">
    <source>
        <dbReference type="Pfam" id="PF01292"/>
    </source>
</evidence>
<dbReference type="GO" id="GO:0020037">
    <property type="term" value="F:heme binding"/>
    <property type="evidence" value="ECO:0007669"/>
    <property type="project" value="TreeGrafter"/>
</dbReference>
<keyword evidence="10" id="KW-0408">Iron</keyword>
<evidence type="ECO:0000256" key="4">
    <source>
        <dbReference type="ARBA" id="ARBA00022475"/>
    </source>
</evidence>
<comment type="subcellular location">
    <subcellularLocation>
        <location evidence="2">Cell membrane</location>
        <topology evidence="2">Multi-pass membrane protein</topology>
    </subcellularLocation>
</comment>
<dbReference type="InterPro" id="IPR052168">
    <property type="entry name" value="Cytochrome_b561_oxidase"/>
</dbReference>
<keyword evidence="8" id="KW-0249">Electron transport</keyword>
<dbReference type="Pfam" id="PF01292">
    <property type="entry name" value="Ni_hydr_CYTB"/>
    <property type="match status" value="1"/>
</dbReference>
<accession>A0A2U9RZY7</accession>
<evidence type="ECO:0000256" key="8">
    <source>
        <dbReference type="ARBA" id="ARBA00022982"/>
    </source>
</evidence>
<dbReference type="RefSeq" id="WP_111065532.1">
    <property type="nucleotide sequence ID" value="NZ_CP029829.1"/>
</dbReference>
<evidence type="ECO:0000256" key="7">
    <source>
        <dbReference type="ARBA" id="ARBA00022723"/>
    </source>
</evidence>
<evidence type="ECO:0000256" key="5">
    <source>
        <dbReference type="ARBA" id="ARBA00022617"/>
    </source>
</evidence>
<evidence type="ECO:0000256" key="9">
    <source>
        <dbReference type="ARBA" id="ARBA00022989"/>
    </source>
</evidence>
<keyword evidence="4" id="KW-1003">Cell membrane</keyword>
<feature type="domain" description="Cytochrome b561 bacterial/Ni-hydrogenase" evidence="14">
    <location>
        <begin position="6"/>
        <end position="177"/>
    </location>
</feature>
<evidence type="ECO:0000256" key="1">
    <source>
        <dbReference type="ARBA" id="ARBA00001970"/>
    </source>
</evidence>
<dbReference type="OrthoDB" id="1247465at2"/>
<keyword evidence="11 13" id="KW-0472">Membrane</keyword>
<evidence type="ECO:0000256" key="13">
    <source>
        <dbReference type="SAM" id="Phobius"/>
    </source>
</evidence>
<dbReference type="GO" id="GO:0005886">
    <property type="term" value="C:plasma membrane"/>
    <property type="evidence" value="ECO:0007669"/>
    <property type="project" value="UniProtKB-SubCell"/>
</dbReference>
<dbReference type="Gene3D" id="1.20.950.20">
    <property type="entry name" value="Transmembrane di-heme cytochromes, Chain C"/>
    <property type="match status" value="1"/>
</dbReference>
<comment type="similarity">
    <text evidence="12">Belongs to the cytochrome b561 family.</text>
</comment>
<evidence type="ECO:0000256" key="6">
    <source>
        <dbReference type="ARBA" id="ARBA00022692"/>
    </source>
</evidence>
<dbReference type="GO" id="GO:0022904">
    <property type="term" value="P:respiratory electron transport chain"/>
    <property type="evidence" value="ECO:0007669"/>
    <property type="project" value="InterPro"/>
</dbReference>
<dbReference type="KEGG" id="azm:DM194_01035"/>
<keyword evidence="16" id="KW-1185">Reference proteome</keyword>
<feature type="transmembrane region" description="Helical" evidence="13">
    <location>
        <begin position="143"/>
        <end position="165"/>
    </location>
</feature>
<evidence type="ECO:0000256" key="10">
    <source>
        <dbReference type="ARBA" id="ARBA00023004"/>
    </source>
</evidence>
<dbReference type="PANTHER" id="PTHR30529">
    <property type="entry name" value="CYTOCHROME B561"/>
    <property type="match status" value="1"/>
</dbReference>
<keyword evidence="5" id="KW-0349">Heme</keyword>
<gene>
    <name evidence="15" type="ORF">DM194_01035</name>
</gene>
<keyword evidence="7" id="KW-0479">Metal-binding</keyword>
<reference evidence="15 16" key="1">
    <citation type="journal article" date="2019" name="Int. J. Syst. Evol. Microbiol.">
        <title>Azospirillum ramasamyi sp. nov., a novel diazotrophic bacterium isolated from fermented bovine products.</title>
        <authorList>
            <person name="Anandham R."/>
            <person name="Heo J."/>
            <person name="Krishnamoorthy R."/>
            <person name="SenthilKumar M."/>
            <person name="Gopal N.O."/>
            <person name="Kim S.J."/>
            <person name="Kwon S.W."/>
        </authorList>
    </citation>
    <scope>NUCLEOTIDE SEQUENCE [LARGE SCALE GENOMIC DNA]</scope>
    <source>
        <strain evidence="15 16">M2T2B2</strain>
    </source>
</reference>
<keyword evidence="6 13" id="KW-0812">Transmembrane</keyword>
<dbReference type="InterPro" id="IPR011577">
    <property type="entry name" value="Cyt_b561_bac/Ni-Hgenase"/>
</dbReference>
<keyword evidence="3" id="KW-0813">Transport</keyword>
<evidence type="ECO:0000313" key="15">
    <source>
        <dbReference type="EMBL" id="AWU92960.1"/>
    </source>
</evidence>
<evidence type="ECO:0000256" key="11">
    <source>
        <dbReference type="ARBA" id="ARBA00023136"/>
    </source>
</evidence>
<sequence length="188" mass="20720">MTVTTYSPAQKSLHWLIALLIVGLYLLTFGEEFYERGHPMRATIWWLHISFGLLLLGLVLARLGLRLTRGIPALPPTMTPAERGASHLVHLGLYALMLAVPLVGVVLTWLRGDALTFFDLFTIPSPVAADRNLGRSVKEIHELAANLILALAALHMAAALWHHLVRRDGVLGRMLPGRQADRETGLAD</sequence>
<dbReference type="GO" id="GO:0009055">
    <property type="term" value="F:electron transfer activity"/>
    <property type="evidence" value="ECO:0007669"/>
    <property type="project" value="InterPro"/>
</dbReference>
<organism evidence="15 16">
    <name type="scientific">Azospirillum ramasamyi</name>
    <dbReference type="NCBI Taxonomy" id="682998"/>
    <lineage>
        <taxon>Bacteria</taxon>
        <taxon>Pseudomonadati</taxon>
        <taxon>Pseudomonadota</taxon>
        <taxon>Alphaproteobacteria</taxon>
        <taxon>Rhodospirillales</taxon>
        <taxon>Azospirillaceae</taxon>
        <taxon>Azospirillum</taxon>
    </lineage>
</organism>
<name>A0A2U9RZY7_9PROT</name>
<protein>
    <submittedName>
        <fullName evidence="15">Cytochrome b</fullName>
    </submittedName>
</protein>
<dbReference type="Proteomes" id="UP000249605">
    <property type="component" value="Chromosome"/>
</dbReference>
<dbReference type="SUPFAM" id="SSF81342">
    <property type="entry name" value="Transmembrane di-heme cytochromes"/>
    <property type="match status" value="1"/>
</dbReference>